<proteinExistence type="predicted"/>
<keyword evidence="3" id="KW-1185">Reference proteome</keyword>
<dbReference type="InterPro" id="IPR001387">
    <property type="entry name" value="Cro/C1-type_HTH"/>
</dbReference>
<dbReference type="Pfam" id="PF13560">
    <property type="entry name" value="HTH_31"/>
    <property type="match status" value="1"/>
</dbReference>
<gene>
    <name evidence="2" type="ORF">ACGFYS_28095</name>
</gene>
<dbReference type="RefSeq" id="WP_392080076.1">
    <property type="nucleotide sequence ID" value="NZ_JBIBVA010000004.1"/>
</dbReference>
<dbReference type="InterPro" id="IPR010982">
    <property type="entry name" value="Lambda_DNA-bd_dom_sf"/>
</dbReference>
<comment type="caution">
    <text evidence="2">The sequence shown here is derived from an EMBL/GenBank/DDBJ whole genome shotgun (WGS) entry which is preliminary data.</text>
</comment>
<dbReference type="PROSITE" id="PS50943">
    <property type="entry name" value="HTH_CROC1"/>
    <property type="match status" value="1"/>
</dbReference>
<evidence type="ECO:0000313" key="2">
    <source>
        <dbReference type="EMBL" id="MFG3192797.1"/>
    </source>
</evidence>
<feature type="domain" description="HTH cro/C1-type" evidence="1">
    <location>
        <begin position="21"/>
        <end position="56"/>
    </location>
</feature>
<dbReference type="CDD" id="cd00093">
    <property type="entry name" value="HTH_XRE"/>
    <property type="match status" value="1"/>
</dbReference>
<evidence type="ECO:0000259" key="1">
    <source>
        <dbReference type="PROSITE" id="PS50943"/>
    </source>
</evidence>
<reference evidence="2 3" key="1">
    <citation type="submission" date="2024-10" db="EMBL/GenBank/DDBJ databases">
        <title>The Natural Products Discovery Center: Release of the First 8490 Sequenced Strains for Exploring Actinobacteria Biosynthetic Diversity.</title>
        <authorList>
            <person name="Kalkreuter E."/>
            <person name="Kautsar S.A."/>
            <person name="Yang D."/>
            <person name="Bader C.D."/>
            <person name="Teijaro C.N."/>
            <person name="Fluegel L."/>
            <person name="Davis C.M."/>
            <person name="Simpson J.R."/>
            <person name="Lauterbach L."/>
            <person name="Steele A.D."/>
            <person name="Gui C."/>
            <person name="Meng S."/>
            <person name="Li G."/>
            <person name="Viehrig K."/>
            <person name="Ye F."/>
            <person name="Su P."/>
            <person name="Kiefer A.F."/>
            <person name="Nichols A."/>
            <person name="Cepeda A.J."/>
            <person name="Yan W."/>
            <person name="Fan B."/>
            <person name="Jiang Y."/>
            <person name="Adhikari A."/>
            <person name="Zheng C.-J."/>
            <person name="Schuster L."/>
            <person name="Cowan T.M."/>
            <person name="Smanski M.J."/>
            <person name="Chevrette M.G."/>
            <person name="De Carvalho L.P.S."/>
            <person name="Shen B."/>
        </authorList>
    </citation>
    <scope>NUCLEOTIDE SEQUENCE [LARGE SCALE GENOMIC DNA]</scope>
    <source>
        <strain evidence="2 3">NPDC048229</strain>
    </source>
</reference>
<dbReference type="SUPFAM" id="SSF47413">
    <property type="entry name" value="lambda repressor-like DNA-binding domains"/>
    <property type="match status" value="1"/>
</dbReference>
<name>A0ABW7C188_9ACTN</name>
<sequence length="279" mass="31003">MGNRKRLDPDAGPMAAYGARLRRMREERGWTQEELAARTGYSSKHISGVEIGSRPSTLRFAGVVDEAFGLGGTDRSFDRECRQVRHGVLLEGFPEYVAQERKAIEIRLFTIGIIPGLLQTPEYAQTVTGSFVSRGAATADQAKERVAYLMRRQEILEQEKPPMLFVVMDESCLLRPVGGPGVMAAQLDRLVEFAERPNTVVQVAPFSIGERRPLDLPLYLLTLPDRSMTCYAESQARGHLEREGGAVAAMFTAYHQLAVESLSQADTVTMIKEVRRGML</sequence>
<dbReference type="EMBL" id="JBICZW010000023">
    <property type="protein sequence ID" value="MFG3192797.1"/>
    <property type="molecule type" value="Genomic_DNA"/>
</dbReference>
<evidence type="ECO:0000313" key="3">
    <source>
        <dbReference type="Proteomes" id="UP001604282"/>
    </source>
</evidence>
<dbReference type="InterPro" id="IPR043917">
    <property type="entry name" value="DUF5753"/>
</dbReference>
<accession>A0ABW7C188</accession>
<dbReference type="Gene3D" id="1.10.260.40">
    <property type="entry name" value="lambda repressor-like DNA-binding domains"/>
    <property type="match status" value="1"/>
</dbReference>
<dbReference type="SMART" id="SM00530">
    <property type="entry name" value="HTH_XRE"/>
    <property type="match status" value="1"/>
</dbReference>
<dbReference type="Pfam" id="PF19054">
    <property type="entry name" value="DUF5753"/>
    <property type="match status" value="1"/>
</dbReference>
<dbReference type="Proteomes" id="UP001604282">
    <property type="component" value="Unassembled WGS sequence"/>
</dbReference>
<organism evidence="2 3">
    <name type="scientific">Streptomyces omiyaensis</name>
    <dbReference type="NCBI Taxonomy" id="68247"/>
    <lineage>
        <taxon>Bacteria</taxon>
        <taxon>Bacillati</taxon>
        <taxon>Actinomycetota</taxon>
        <taxon>Actinomycetes</taxon>
        <taxon>Kitasatosporales</taxon>
        <taxon>Streptomycetaceae</taxon>
        <taxon>Streptomyces</taxon>
    </lineage>
</organism>
<protein>
    <submittedName>
        <fullName evidence="2">Helix-turn-helix domain-containing protein</fullName>
    </submittedName>
</protein>